<comment type="caution">
    <text evidence="2">The sequence shown here is derived from an EMBL/GenBank/DDBJ whole genome shotgun (WGS) entry which is preliminary data.</text>
</comment>
<evidence type="ECO:0000256" key="1">
    <source>
        <dbReference type="SAM" id="MobiDB-lite"/>
    </source>
</evidence>
<organism evidence="2 3">
    <name type="scientific">Cristinia sonorae</name>
    <dbReference type="NCBI Taxonomy" id="1940300"/>
    <lineage>
        <taxon>Eukaryota</taxon>
        <taxon>Fungi</taxon>
        <taxon>Dikarya</taxon>
        <taxon>Basidiomycota</taxon>
        <taxon>Agaricomycotina</taxon>
        <taxon>Agaricomycetes</taxon>
        <taxon>Agaricomycetidae</taxon>
        <taxon>Agaricales</taxon>
        <taxon>Pleurotineae</taxon>
        <taxon>Stephanosporaceae</taxon>
        <taxon>Cristinia</taxon>
    </lineage>
</organism>
<evidence type="ECO:0000313" key="3">
    <source>
        <dbReference type="Proteomes" id="UP000813824"/>
    </source>
</evidence>
<keyword evidence="3" id="KW-1185">Reference proteome</keyword>
<gene>
    <name evidence="2" type="ORF">BXZ70DRAFT_907025</name>
</gene>
<name>A0A8K0XQ01_9AGAR</name>
<protein>
    <submittedName>
        <fullName evidence="2">Uncharacterized protein</fullName>
    </submittedName>
</protein>
<dbReference type="AlphaFoldDB" id="A0A8K0XQ01"/>
<dbReference type="Proteomes" id="UP000813824">
    <property type="component" value="Unassembled WGS sequence"/>
</dbReference>
<proteinExistence type="predicted"/>
<feature type="region of interest" description="Disordered" evidence="1">
    <location>
        <begin position="1"/>
        <end position="21"/>
    </location>
</feature>
<accession>A0A8K0XQ01</accession>
<sequence length="221" mass="24137">MSVATSTTSGGQELNIQSTGNWLNGRGNAMTTIGEGTFTMKVNFDSTDASSDLAVCGATDPEVADRITPSALVGHLAQIHPRHLPSVTPTGQLEPSTVFGYYEELSPVIRQDIGRLEKSFGDETITATRPFLSTRGYVVCGDCLPWDDVTLNDVEYETVRSESGISLLMKDTAAPGEVEIRLRGQKPQSCLWHIHCGRLTTIHLRMVTNLEEICLKIVLRD</sequence>
<dbReference type="EMBL" id="JAEVFJ010000014">
    <property type="protein sequence ID" value="KAH8100855.1"/>
    <property type="molecule type" value="Genomic_DNA"/>
</dbReference>
<reference evidence="2" key="1">
    <citation type="journal article" date="2021" name="New Phytol.">
        <title>Evolutionary innovations through gain and loss of genes in the ectomycorrhizal Boletales.</title>
        <authorList>
            <person name="Wu G."/>
            <person name="Miyauchi S."/>
            <person name="Morin E."/>
            <person name="Kuo A."/>
            <person name="Drula E."/>
            <person name="Varga T."/>
            <person name="Kohler A."/>
            <person name="Feng B."/>
            <person name="Cao Y."/>
            <person name="Lipzen A."/>
            <person name="Daum C."/>
            <person name="Hundley H."/>
            <person name="Pangilinan J."/>
            <person name="Johnson J."/>
            <person name="Barry K."/>
            <person name="LaButti K."/>
            <person name="Ng V."/>
            <person name="Ahrendt S."/>
            <person name="Min B."/>
            <person name="Choi I.G."/>
            <person name="Park H."/>
            <person name="Plett J.M."/>
            <person name="Magnuson J."/>
            <person name="Spatafora J.W."/>
            <person name="Nagy L.G."/>
            <person name="Henrissat B."/>
            <person name="Grigoriev I.V."/>
            <person name="Yang Z.L."/>
            <person name="Xu J."/>
            <person name="Martin F.M."/>
        </authorList>
    </citation>
    <scope>NUCLEOTIDE SEQUENCE</scope>
    <source>
        <strain evidence="2">KKN 215</strain>
    </source>
</reference>
<evidence type="ECO:0000313" key="2">
    <source>
        <dbReference type="EMBL" id="KAH8100855.1"/>
    </source>
</evidence>